<reference evidence="2 3" key="1">
    <citation type="submission" date="2019-10" db="EMBL/GenBank/DDBJ databases">
        <title>Streptomyces tenebrisbrunneis sp.nov., an endogenous actinomycete isolated from of Lycium ruthenicum.</title>
        <authorList>
            <person name="Ma L."/>
        </authorList>
    </citation>
    <scope>NUCLEOTIDE SEQUENCE [LARGE SCALE GENOMIC DNA]</scope>
    <source>
        <strain evidence="2 3">TRM 66187</strain>
    </source>
</reference>
<comment type="caution">
    <text evidence="2">The sequence shown here is derived from an EMBL/GenBank/DDBJ whole genome shotgun (WGS) entry which is preliminary data.</text>
</comment>
<feature type="compositionally biased region" description="Basic and acidic residues" evidence="1">
    <location>
        <begin position="483"/>
        <end position="492"/>
    </location>
</feature>
<dbReference type="RefSeq" id="WP_156205114.1">
    <property type="nucleotide sequence ID" value="NZ_WHPN01000074.1"/>
</dbReference>
<dbReference type="Gene3D" id="2.160.20.80">
    <property type="entry name" value="E3 ubiquitin-protein ligase SopA"/>
    <property type="match status" value="1"/>
</dbReference>
<dbReference type="Pfam" id="PF13576">
    <property type="entry name" value="Pentapeptide_3"/>
    <property type="match status" value="2"/>
</dbReference>
<protein>
    <recommendedName>
        <fullName evidence="4">Metal transporter</fullName>
    </recommendedName>
</protein>
<dbReference type="InterPro" id="IPR001646">
    <property type="entry name" value="5peptide_repeat"/>
</dbReference>
<dbReference type="EMBL" id="WHPN01000074">
    <property type="protein sequence ID" value="KAF4410468.1"/>
    <property type="molecule type" value="Genomic_DNA"/>
</dbReference>
<accession>A0ABQ7FS87</accession>
<organism evidence="2 3">
    <name type="scientific">Streptomyces lycii</name>
    <dbReference type="NCBI Taxonomy" id="2654337"/>
    <lineage>
        <taxon>Bacteria</taxon>
        <taxon>Bacillati</taxon>
        <taxon>Actinomycetota</taxon>
        <taxon>Actinomycetes</taxon>
        <taxon>Kitasatosporales</taxon>
        <taxon>Streptomycetaceae</taxon>
        <taxon>Streptomyces</taxon>
    </lineage>
</organism>
<evidence type="ECO:0000313" key="3">
    <source>
        <dbReference type="Proteomes" id="UP000621266"/>
    </source>
</evidence>
<evidence type="ECO:0000313" key="2">
    <source>
        <dbReference type="EMBL" id="KAF4410468.1"/>
    </source>
</evidence>
<gene>
    <name evidence="2" type="ORF">GCU69_03690</name>
</gene>
<feature type="region of interest" description="Disordered" evidence="1">
    <location>
        <begin position="483"/>
        <end position="504"/>
    </location>
</feature>
<evidence type="ECO:0000256" key="1">
    <source>
        <dbReference type="SAM" id="MobiDB-lite"/>
    </source>
</evidence>
<sequence>MTAASWPTCTAESDCPGARFGSADHCFAHLAPETRRSVLAPGGDIDVRGVPFRGRLLDELLEGTQGHFGVARFNGARFDGAASFDGARFGGAAFFHGSTFGRDVTFTGARFDGYAGFGRARFRGEARFDRTEFTGRAWFRAASFGGAARFGEAGFGGEARFDGARFHGEAFFSRARFAENSVFGGARFHEDAHFDRTAFHGKWTGPFVCAGRIRLVRATVHSPVRIKIAALGMDARGIRLMETSVFWLRRATVDWADARLSQPVTLATHPVPFTGKLAAPAGDRPVDGPELVRIVDLSGVDASLLVLRDVDLSSCTLVGAYRLDQISLIGRCRFDAPPAGIAVGRAWFPVRRWTRRRVLAEEHHWRAAPTHRPLDRTGWRRHPRYATGEGIAAPADVATAYRKLRKALEDSLDGPGAADFYYGEMEMRRHDGGTPRGERGLLHAYWLVSGYGLRASRALGWLLAAMTTTVLLVVGWGLPDDRPQHPAGRAERTSGQAHPAAAGAEPRLTLPLRERWTAERAERASRLVLNSVVFRSSGQALTTAGTWTEMASRFTEPVLLGLAALAIRGRVKRS</sequence>
<evidence type="ECO:0008006" key="4">
    <source>
        <dbReference type="Google" id="ProtNLM"/>
    </source>
</evidence>
<name>A0ABQ7FS87_9ACTN</name>
<proteinExistence type="predicted"/>
<dbReference type="Proteomes" id="UP000621266">
    <property type="component" value="Unassembled WGS sequence"/>
</dbReference>
<keyword evidence="3" id="KW-1185">Reference proteome</keyword>